<dbReference type="InterPro" id="IPR012337">
    <property type="entry name" value="RNaseH-like_sf"/>
</dbReference>
<dbReference type="GO" id="GO:0008270">
    <property type="term" value="F:zinc ion binding"/>
    <property type="evidence" value="ECO:0007669"/>
    <property type="project" value="UniProtKB-KW"/>
</dbReference>
<dbReference type="Pfam" id="PF14111">
    <property type="entry name" value="DUF4283"/>
    <property type="match status" value="1"/>
</dbReference>
<name>A0A2N9H6S7_FAGSY</name>
<reference evidence="5" key="1">
    <citation type="submission" date="2018-02" db="EMBL/GenBank/DDBJ databases">
        <authorList>
            <person name="Cohen D.B."/>
            <person name="Kent A.D."/>
        </authorList>
    </citation>
    <scope>NUCLEOTIDE SEQUENCE</scope>
</reference>
<evidence type="ECO:0008006" key="6">
    <source>
        <dbReference type="Google" id="ProtNLM"/>
    </source>
</evidence>
<dbReference type="PANTHER" id="PTHR33116">
    <property type="entry name" value="REVERSE TRANSCRIPTASE ZINC-BINDING DOMAIN-CONTAINING PROTEIN-RELATED-RELATED"/>
    <property type="match status" value="1"/>
</dbReference>
<feature type="domain" description="CCHC-type" evidence="3">
    <location>
        <begin position="208"/>
        <end position="223"/>
    </location>
</feature>
<dbReference type="EMBL" id="OIVN01003301">
    <property type="protein sequence ID" value="SPD10156.1"/>
    <property type="molecule type" value="Genomic_DNA"/>
</dbReference>
<keyword evidence="1" id="KW-0863">Zinc-finger</keyword>
<dbReference type="Gene3D" id="3.60.10.10">
    <property type="entry name" value="Endonuclease/exonuclease/phosphatase"/>
    <property type="match status" value="1"/>
</dbReference>
<dbReference type="InterPro" id="IPR036397">
    <property type="entry name" value="RNaseH_sf"/>
</dbReference>
<accession>A0A2N9H6S7</accession>
<dbReference type="Pfam" id="PF14392">
    <property type="entry name" value="zf-CCHC_4"/>
    <property type="match status" value="1"/>
</dbReference>
<dbReference type="SUPFAM" id="SSF56672">
    <property type="entry name" value="DNA/RNA polymerases"/>
    <property type="match status" value="1"/>
</dbReference>
<dbReference type="InterPro" id="IPR025836">
    <property type="entry name" value="Zn_knuckle_CX2CX4HX4C"/>
</dbReference>
<dbReference type="PROSITE" id="PS50878">
    <property type="entry name" value="RT_POL"/>
    <property type="match status" value="1"/>
</dbReference>
<evidence type="ECO:0000256" key="1">
    <source>
        <dbReference type="PROSITE-ProRule" id="PRU00047"/>
    </source>
</evidence>
<dbReference type="CDD" id="cd01650">
    <property type="entry name" value="RT_nLTR_like"/>
    <property type="match status" value="1"/>
</dbReference>
<evidence type="ECO:0000256" key="2">
    <source>
        <dbReference type="SAM" id="MobiDB-lite"/>
    </source>
</evidence>
<protein>
    <recommendedName>
        <fullName evidence="6">Reverse transcriptase domain-containing protein</fullName>
    </recommendedName>
</protein>
<evidence type="ECO:0000259" key="4">
    <source>
        <dbReference type="PROSITE" id="PS50878"/>
    </source>
</evidence>
<dbReference type="Pfam" id="PF00078">
    <property type="entry name" value="RVT_1"/>
    <property type="match status" value="1"/>
</dbReference>
<dbReference type="InterPro" id="IPR025558">
    <property type="entry name" value="DUF4283"/>
</dbReference>
<feature type="region of interest" description="Disordered" evidence="2">
    <location>
        <begin position="433"/>
        <end position="466"/>
    </location>
</feature>
<dbReference type="Gene3D" id="3.30.420.10">
    <property type="entry name" value="Ribonuclease H-like superfamily/Ribonuclease H"/>
    <property type="match status" value="1"/>
</dbReference>
<keyword evidence="1" id="KW-0479">Metal-binding</keyword>
<dbReference type="InterPro" id="IPR044730">
    <property type="entry name" value="RNase_H-like_dom_plant"/>
</dbReference>
<evidence type="ECO:0000259" key="3">
    <source>
        <dbReference type="PROSITE" id="PS50158"/>
    </source>
</evidence>
<dbReference type="Pfam" id="PF03372">
    <property type="entry name" value="Exo_endo_phos"/>
    <property type="match status" value="1"/>
</dbReference>
<dbReference type="InterPro" id="IPR000477">
    <property type="entry name" value="RT_dom"/>
</dbReference>
<dbReference type="Pfam" id="PF13456">
    <property type="entry name" value="RVT_3"/>
    <property type="match status" value="1"/>
</dbReference>
<dbReference type="CDD" id="cd06222">
    <property type="entry name" value="RNase_H_like"/>
    <property type="match status" value="1"/>
</dbReference>
<gene>
    <name evidence="5" type="ORF">FSB_LOCUS38038</name>
</gene>
<dbReference type="GO" id="GO:0004523">
    <property type="term" value="F:RNA-DNA hybrid ribonuclease activity"/>
    <property type="evidence" value="ECO:0007669"/>
    <property type="project" value="InterPro"/>
</dbReference>
<dbReference type="InterPro" id="IPR026960">
    <property type="entry name" value="RVT-Znf"/>
</dbReference>
<dbReference type="PROSITE" id="PS50158">
    <property type="entry name" value="ZF_CCHC"/>
    <property type="match status" value="1"/>
</dbReference>
<evidence type="ECO:0000313" key="5">
    <source>
        <dbReference type="EMBL" id="SPD10156.1"/>
    </source>
</evidence>
<dbReference type="InterPro" id="IPR005135">
    <property type="entry name" value="Endo/exonuclease/phosphatase"/>
</dbReference>
<dbReference type="InterPro" id="IPR036691">
    <property type="entry name" value="Endo/exonu/phosph_ase_sf"/>
</dbReference>
<dbReference type="Pfam" id="PF13966">
    <property type="entry name" value="zf-RVT"/>
    <property type="match status" value="1"/>
</dbReference>
<dbReference type="SUPFAM" id="SSF53098">
    <property type="entry name" value="Ribonuclease H-like"/>
    <property type="match status" value="1"/>
</dbReference>
<organism evidence="5">
    <name type="scientific">Fagus sylvatica</name>
    <name type="common">Beechnut</name>
    <dbReference type="NCBI Taxonomy" id="28930"/>
    <lineage>
        <taxon>Eukaryota</taxon>
        <taxon>Viridiplantae</taxon>
        <taxon>Streptophyta</taxon>
        <taxon>Embryophyta</taxon>
        <taxon>Tracheophyta</taxon>
        <taxon>Spermatophyta</taxon>
        <taxon>Magnoliopsida</taxon>
        <taxon>eudicotyledons</taxon>
        <taxon>Gunneridae</taxon>
        <taxon>Pentapetalae</taxon>
        <taxon>rosids</taxon>
        <taxon>fabids</taxon>
        <taxon>Fagales</taxon>
        <taxon>Fagaceae</taxon>
        <taxon>Fagus</taxon>
    </lineage>
</organism>
<feature type="domain" description="Reverse transcriptase" evidence="4">
    <location>
        <begin position="988"/>
        <end position="1269"/>
    </location>
</feature>
<dbReference type="InterPro" id="IPR043502">
    <property type="entry name" value="DNA/RNA_pol_sf"/>
</dbReference>
<proteinExistence type="predicted"/>
<keyword evidence="1" id="KW-0862">Zinc</keyword>
<dbReference type="InterPro" id="IPR002156">
    <property type="entry name" value="RNaseH_domain"/>
</dbReference>
<dbReference type="GO" id="GO:0003676">
    <property type="term" value="F:nucleic acid binding"/>
    <property type="evidence" value="ECO:0007669"/>
    <property type="project" value="InterPro"/>
</dbReference>
<dbReference type="PANTHER" id="PTHR33116:SF86">
    <property type="entry name" value="REVERSE TRANSCRIPTASE DOMAIN-CONTAINING PROTEIN"/>
    <property type="match status" value="1"/>
</dbReference>
<sequence length="1885" mass="213777">MNSEIDIQVSELISKTEKCTCADRIELIPPPENPSNLMLVGKISTTRNFLNSVVQDIITKAWKPHRSVLVKKVDRNLFLFTFEHEADLHLAFNRRPWTLRGAHLVLKTWKPELTWQEIDFYSSTFWVQIHGLPALWNDKENLKRIGNKVGKVLEVDLAGDAPLSWHRFTRICIEIDISVPITPGLFLPRPGLNDSWIALKYERLPDLCYNCGILGHDGRACQSHKSLLSNQFGFMFPPFGEWLRTENDEFPPGIYEKPAGVQAKVGDTASELSSLPRIGEHVEPRGRHLLDKDNWKIRQIPKSSGTELCEKETSLSTTYVEQAQQGCGLTPSTQVCETKTEHSDLVEHIPLDLCPTYSITQSLSENTRLDLNAHEFRPNLHTKLDEPHLTQFGQKNSPPPPKSIPRIFKPLIPKSPSVTPSNISDTGNLTPQFTTKIPNHSPVLKRKTNHESIEVSAKKPKIEKHKTEDTDCALEIANTIPQSKPTQYLRAKRLHKKNLITPTTSAASYHHSDGCSEPSVSAAHNPSVRALRALIRVQNPEVVFLCETKAGDCRMRKVAKSIGFPDFISIGPKGRAGGICLFWSNALDVEVLEYNANLVAISIKDNHCVWSLIGFYGPPYKTKRRKAWINLHGLLESINGPWICFGDFNVVVEDAEKEGGKCDGSSTPSFLKDLLFSIGAVDLGFSGNKFTWSNRRWGKDCIRERLDRGIASISWRLAFPRATVLHLGAVNSDHCPLLIDTNPILHYSPRPFRFEAQWTRDPKCAEIIDNAWAKEFYGSPCFMLYRNQFSTTTALKSWNKTEYGFCQTKIKELSWKLNVCQGRVTTEENAIEEAKIHGELNQWMLRNELMWRQKSRETWLKEGDRNSRFFHLSTIIRRRRNTIDAIRDDSGDWLTDKMKISEFMVSKFKFLFTEEPVDFPPDLDNMIAPIISDEDNNYLCQIPSPSEIKETIFGIQNLKSPGPDGLPALFYKSYWHIVGDSVIKAIQSFFVSGHMLSEVNNSLIVLIPKTNAPSAVNHYRPISLCNVVYKTISKILVNKLRPLLDKMISPCQSAFVPGRWIAENQMIVQELLHSFKRRKMKGGFVSMKMDLQKAYDRVNWGFLRTVLVKYGFQEKFIKWIMECVTTVSFSILINGGKSKCFHPSRGLRQGDPLSPYLFIMCQDILSRLIESELIAGRISGVRMNLNGPAFTHVMYADDITLFAKASRNEVKILDECLEKYCLWSGQAINRDKSGLIFSKLVLKERKRAIKQILQMKSLNQNASYLGAPLFTSRNRCKDFRFLQEKIESRLKGWRSKTLSWAGRYTLIKSVAHALPSYTFSTFDVPRRVCDSLDASTRRFWWNPKKEKGSFLAWKSWDQLCLPKNKGGLGFRRAKDFNDALIAKLTWMIVSNRESLCMSALRSKYKVNSDWLGKDPCKNASQSWKAIERMKTLISKGACFLVGDGAMIDIWKDPWVPWLPNFTPSPKDSSTTPRSLVVACLINQATRSWNTGMLEALFNADSVEAILNIHIPSFPKPDRLVWIADPKGLFSVKSALKTHQIPAAVEPSNTPWNHFWKLKIHDRLKIFLWRLGSDSLPTKLNIAKRLGSGDTLCPCCNLEEESIIHLFFKCHAAKALWYANSWGIHSDNLPVHSCSDIINLLVDPPFPYTPIISTSKNSLQNQSTTIFALTLECIWNHRNKIVHEPSHGNFLTLCKGLEHRVFEHWQMYEEPSQSRGNGTAHWIPPSCDAVKLNVDAAWKNGNATLAVVARDSSGSVIKAWARQLVTKDPATAEASAIKWALVLANQESFLKVTVESDAKVCINALLGVPDEANWNISNLCTDIQHLALDFVNCVFVWTKREANMVAHELAKFVFNQGLPFSCNQSTLPTSVMEAWQRDVISLSLLV</sequence>
<dbReference type="InterPro" id="IPR001878">
    <property type="entry name" value="Znf_CCHC"/>
</dbReference>
<dbReference type="SUPFAM" id="SSF56219">
    <property type="entry name" value="DNase I-like"/>
    <property type="match status" value="1"/>
</dbReference>